<comment type="cofactor">
    <cofactor evidence="12 15">
        <name>heme b</name>
        <dbReference type="ChEBI" id="CHEBI:60344"/>
    </cofactor>
    <text evidence="12 15">Binds 1 heme b (iron(II)-protoporphyrin IX) group per subunit.</text>
</comment>
<comment type="function">
    <text evidence="2">Removal of H(2)O(2), oxidation of toxic reductants, biosynthesis and degradation of lignin, suberization, auxin catabolism, response to environmental stresses such as wounding, pathogen attack and oxidative stress. These functions might be dependent on each isozyme/isoform in each plant tissue.</text>
</comment>
<evidence type="ECO:0000256" key="11">
    <source>
        <dbReference type="PIRSR" id="PIRSR600823-1"/>
    </source>
</evidence>
<dbReference type="GO" id="GO:0140825">
    <property type="term" value="F:lactoperoxidase activity"/>
    <property type="evidence" value="ECO:0007669"/>
    <property type="project" value="UniProtKB-EC"/>
</dbReference>
<feature type="disulfide bond" evidence="14">
    <location>
        <begin position="211"/>
        <end position="243"/>
    </location>
</feature>
<keyword evidence="12 15" id="KW-0106">Calcium</keyword>
<evidence type="ECO:0000256" key="9">
    <source>
        <dbReference type="ARBA" id="ARBA00023157"/>
    </source>
</evidence>
<evidence type="ECO:0000256" key="15">
    <source>
        <dbReference type="RuleBase" id="RU362060"/>
    </source>
</evidence>
<gene>
    <name evidence="17" type="ORF">KC19_1G276300</name>
</gene>
<feature type="binding site" evidence="12">
    <location>
        <position position="263"/>
    </location>
    <ligand>
        <name>Ca(2+)</name>
        <dbReference type="ChEBI" id="CHEBI:29108"/>
        <label>2</label>
    </ligand>
</feature>
<dbReference type="InterPro" id="IPR000823">
    <property type="entry name" value="Peroxidase_pln"/>
</dbReference>
<organism evidence="17 18">
    <name type="scientific">Ceratodon purpureus</name>
    <name type="common">Fire moss</name>
    <name type="synonym">Dicranum purpureum</name>
    <dbReference type="NCBI Taxonomy" id="3225"/>
    <lineage>
        <taxon>Eukaryota</taxon>
        <taxon>Viridiplantae</taxon>
        <taxon>Streptophyta</taxon>
        <taxon>Embryophyta</taxon>
        <taxon>Bryophyta</taxon>
        <taxon>Bryophytina</taxon>
        <taxon>Bryopsida</taxon>
        <taxon>Dicranidae</taxon>
        <taxon>Pseudoditrichales</taxon>
        <taxon>Ditrichaceae</taxon>
        <taxon>Ceratodon</taxon>
    </lineage>
</organism>
<evidence type="ECO:0000259" key="16">
    <source>
        <dbReference type="PROSITE" id="PS50873"/>
    </source>
</evidence>
<feature type="disulfide bond" evidence="14">
    <location>
        <begin position="132"/>
        <end position="330"/>
    </location>
</feature>
<evidence type="ECO:0000256" key="10">
    <source>
        <dbReference type="ARBA" id="ARBA00023324"/>
    </source>
</evidence>
<feature type="site" description="Transition state stabilizer" evidence="13">
    <location>
        <position position="77"/>
    </location>
</feature>
<name>A0A8T0JCF9_CERPU</name>
<dbReference type="EC" id="1.11.1.7" evidence="3 15"/>
<dbReference type="GO" id="GO:0005576">
    <property type="term" value="C:extracellular region"/>
    <property type="evidence" value="ECO:0007669"/>
    <property type="project" value="UniProtKB-SubCell"/>
</dbReference>
<comment type="similarity">
    <text evidence="15">Belongs to the peroxidase family. Classical plant (class III) peroxidase subfamily.</text>
</comment>
<feature type="binding site" evidence="12">
    <location>
        <position position="82"/>
    </location>
    <ligand>
        <name>Ca(2+)</name>
        <dbReference type="ChEBI" id="CHEBI:29108"/>
        <label>1</label>
    </ligand>
</feature>
<keyword evidence="5 15" id="KW-0349">Heme</keyword>
<dbReference type="FunFam" id="1.10.420.10:FF:000001">
    <property type="entry name" value="Peroxidase"/>
    <property type="match status" value="1"/>
</dbReference>
<feature type="binding site" evidence="12">
    <location>
        <position position="205"/>
    </location>
    <ligand>
        <name>Ca(2+)</name>
        <dbReference type="ChEBI" id="CHEBI:29108"/>
        <label>2</label>
    </ligand>
</feature>
<keyword evidence="8 12" id="KW-0408">Iron</keyword>
<dbReference type="PROSITE" id="PS50873">
    <property type="entry name" value="PEROXIDASE_4"/>
    <property type="match status" value="1"/>
</dbReference>
<keyword evidence="6 12" id="KW-0479">Metal-binding</keyword>
<feature type="binding site" evidence="12">
    <location>
        <position position="100"/>
    </location>
    <ligand>
        <name>Ca(2+)</name>
        <dbReference type="ChEBI" id="CHEBI:29108"/>
        <label>1</label>
    </ligand>
</feature>
<dbReference type="GO" id="GO:0046872">
    <property type="term" value="F:metal ion binding"/>
    <property type="evidence" value="ECO:0007669"/>
    <property type="project" value="UniProtKB-UniRule"/>
</dbReference>
<dbReference type="InterPro" id="IPR010255">
    <property type="entry name" value="Haem_peroxidase_sf"/>
</dbReference>
<feature type="domain" description="Plant heme peroxidase family profile" evidence="16">
    <location>
        <begin position="40"/>
        <end position="334"/>
    </location>
</feature>
<evidence type="ECO:0000256" key="7">
    <source>
        <dbReference type="ARBA" id="ARBA00023002"/>
    </source>
</evidence>
<evidence type="ECO:0000256" key="3">
    <source>
        <dbReference type="ARBA" id="ARBA00012313"/>
    </source>
</evidence>
<feature type="binding site" description="axial binding residue" evidence="12">
    <location>
        <position position="204"/>
    </location>
    <ligand>
        <name>heme b</name>
        <dbReference type="ChEBI" id="CHEBI:60344"/>
    </ligand>
    <ligandPart>
        <name>Fe</name>
        <dbReference type="ChEBI" id="CHEBI:18248"/>
    </ligandPart>
</feature>
<dbReference type="InterPro" id="IPR002016">
    <property type="entry name" value="Haem_peroxidase"/>
</dbReference>
<keyword evidence="18" id="KW-1185">Reference proteome</keyword>
<dbReference type="Pfam" id="PF00141">
    <property type="entry name" value="peroxidase"/>
    <property type="match status" value="1"/>
</dbReference>
<feature type="binding site" evidence="12">
    <location>
        <position position="89"/>
    </location>
    <ligand>
        <name>Ca(2+)</name>
        <dbReference type="ChEBI" id="CHEBI:29108"/>
        <label>1</label>
    </ligand>
</feature>
<comment type="cofactor">
    <cofactor evidence="12 15">
        <name>Ca(2+)</name>
        <dbReference type="ChEBI" id="CHEBI:29108"/>
    </cofactor>
    <text evidence="12 15">Binds 2 calcium ions per subunit.</text>
</comment>
<comment type="caution">
    <text evidence="17">The sequence shown here is derived from an EMBL/GenBank/DDBJ whole genome shotgun (WGS) entry which is preliminary data.</text>
</comment>
<evidence type="ECO:0000256" key="1">
    <source>
        <dbReference type="ARBA" id="ARBA00000189"/>
    </source>
</evidence>
<dbReference type="OrthoDB" id="2113341at2759"/>
<keyword evidence="15" id="KW-0732">Signal</keyword>
<dbReference type="PANTHER" id="PTHR31517">
    <property type="match status" value="1"/>
</dbReference>
<feature type="disulfide bond" evidence="14">
    <location>
        <begin position="83"/>
        <end position="88"/>
    </location>
</feature>
<dbReference type="EMBL" id="CM026421">
    <property type="protein sequence ID" value="KAG0592722.1"/>
    <property type="molecule type" value="Genomic_DNA"/>
</dbReference>
<keyword evidence="15" id="KW-0964">Secreted</keyword>
<dbReference type="GO" id="GO:0042744">
    <property type="term" value="P:hydrogen peroxide catabolic process"/>
    <property type="evidence" value="ECO:0007669"/>
    <property type="project" value="UniProtKB-KW"/>
</dbReference>
<sequence>MAMNSRPLGGISSLTALFCATATILSLICAPVAARSGYTGLQNGFYSRSCPDVEKIIYESMYESFKKDNSVAPGVLRLAYHDCFVRGCDASVLLAGSNTERANLINTGLHGFPAVEAAKAAVEKACPGVVSCADVLQYAVRDTVILTGGQSWTVPAGRRDGRVSLSSEVPENLMTPDKKVPVLLQAFQKKGLNAAQMVALAGSHTIGKAPCLTIDNRLWTYDSPSKVDPTLPASFAKTLKKKCPAAGLTTPIDLEVVTPTKFDTQYYKNIKNSLGLLTSDQSMWEDSRTKGEVVSNINSHTFSSNFAKAMIAMSKIDVLTGNSGEIRRVCSVVN</sequence>
<keyword evidence="9 14" id="KW-1015">Disulfide bond</keyword>
<dbReference type="GO" id="GO:0020037">
    <property type="term" value="F:heme binding"/>
    <property type="evidence" value="ECO:0007669"/>
    <property type="project" value="UniProtKB-UniRule"/>
</dbReference>
<dbReference type="PANTHER" id="PTHR31517:SF48">
    <property type="entry name" value="PEROXIDASE 16-RELATED"/>
    <property type="match status" value="1"/>
</dbReference>
<evidence type="ECO:0000256" key="12">
    <source>
        <dbReference type="PIRSR" id="PIRSR600823-3"/>
    </source>
</evidence>
<evidence type="ECO:0000313" key="18">
    <source>
        <dbReference type="Proteomes" id="UP000822688"/>
    </source>
</evidence>
<reference evidence="17" key="1">
    <citation type="submission" date="2020-06" db="EMBL/GenBank/DDBJ databases">
        <title>WGS assembly of Ceratodon purpureus strain R40.</title>
        <authorList>
            <person name="Carey S.B."/>
            <person name="Jenkins J."/>
            <person name="Shu S."/>
            <person name="Lovell J.T."/>
            <person name="Sreedasyam A."/>
            <person name="Maumus F."/>
            <person name="Tiley G.P."/>
            <person name="Fernandez-Pozo N."/>
            <person name="Barry K."/>
            <person name="Chen C."/>
            <person name="Wang M."/>
            <person name="Lipzen A."/>
            <person name="Daum C."/>
            <person name="Saski C.A."/>
            <person name="Payton A.C."/>
            <person name="Mcbreen J.C."/>
            <person name="Conrad R.E."/>
            <person name="Kollar L.M."/>
            <person name="Olsson S."/>
            <person name="Huttunen S."/>
            <person name="Landis J.B."/>
            <person name="Wickett N.J."/>
            <person name="Johnson M.G."/>
            <person name="Rensing S.A."/>
            <person name="Grimwood J."/>
            <person name="Schmutz J."/>
            <person name="Mcdaniel S.F."/>
        </authorList>
    </citation>
    <scope>NUCLEOTIDE SEQUENCE</scope>
    <source>
        <strain evidence="17">R40</strain>
    </source>
</reference>
<dbReference type="SUPFAM" id="SSF48113">
    <property type="entry name" value="Heme-dependent peroxidases"/>
    <property type="match status" value="1"/>
</dbReference>
<dbReference type="FunFam" id="1.10.520.10:FF:000008">
    <property type="entry name" value="Peroxidase"/>
    <property type="match status" value="1"/>
</dbReference>
<dbReference type="PRINTS" id="PR00461">
    <property type="entry name" value="PLPEROXIDASE"/>
</dbReference>
<feature type="chain" id="PRO_5035967482" description="Peroxidase" evidence="15">
    <location>
        <begin position="35"/>
        <end position="334"/>
    </location>
</feature>
<keyword evidence="4 15" id="KW-0575">Peroxidase</keyword>
<feature type="binding site" evidence="12">
    <location>
        <position position="91"/>
    </location>
    <ligand>
        <name>Ca(2+)</name>
        <dbReference type="ChEBI" id="CHEBI:29108"/>
        <label>1</label>
    </ligand>
</feature>
<proteinExistence type="inferred from homology"/>
<keyword evidence="7 15" id="KW-0560">Oxidoreductase</keyword>
<feature type="signal peptide" evidence="15">
    <location>
        <begin position="1"/>
        <end position="34"/>
    </location>
</feature>
<evidence type="ECO:0000256" key="5">
    <source>
        <dbReference type="ARBA" id="ARBA00022617"/>
    </source>
</evidence>
<evidence type="ECO:0000256" key="13">
    <source>
        <dbReference type="PIRSR" id="PIRSR600823-4"/>
    </source>
</evidence>
<dbReference type="CDD" id="cd00693">
    <property type="entry name" value="secretory_peroxidase"/>
    <property type="match status" value="1"/>
</dbReference>
<dbReference type="AlphaFoldDB" id="A0A8T0JCF9"/>
<evidence type="ECO:0000256" key="14">
    <source>
        <dbReference type="PIRSR" id="PIRSR600823-5"/>
    </source>
</evidence>
<feature type="binding site" evidence="12">
    <location>
        <position position="85"/>
    </location>
    <ligand>
        <name>Ca(2+)</name>
        <dbReference type="ChEBI" id="CHEBI:29108"/>
        <label>1</label>
    </ligand>
</feature>
<accession>A0A8T0JCF9</accession>
<dbReference type="Proteomes" id="UP000822688">
    <property type="component" value="Chromosome 1"/>
</dbReference>
<dbReference type="Gene3D" id="1.10.420.10">
    <property type="entry name" value="Peroxidase, domain 2"/>
    <property type="match status" value="1"/>
</dbReference>
<dbReference type="InterPro" id="IPR033905">
    <property type="entry name" value="Secretory_peroxidase"/>
</dbReference>
<keyword evidence="10 15" id="KW-0376">Hydrogen peroxide</keyword>
<dbReference type="PRINTS" id="PR00458">
    <property type="entry name" value="PEROXIDASE"/>
</dbReference>
<feature type="binding site" evidence="12">
    <location>
        <position position="258"/>
    </location>
    <ligand>
        <name>Ca(2+)</name>
        <dbReference type="ChEBI" id="CHEBI:29108"/>
        <label>2</label>
    </ligand>
</feature>
<dbReference type="GO" id="GO:0006979">
    <property type="term" value="P:response to oxidative stress"/>
    <property type="evidence" value="ECO:0007669"/>
    <property type="project" value="UniProtKB-UniRule"/>
</dbReference>
<comment type="subcellular location">
    <subcellularLocation>
        <location evidence="15">Secreted</location>
    </subcellularLocation>
</comment>
<evidence type="ECO:0000256" key="4">
    <source>
        <dbReference type="ARBA" id="ARBA00022559"/>
    </source>
</evidence>
<evidence type="ECO:0000256" key="6">
    <source>
        <dbReference type="ARBA" id="ARBA00022723"/>
    </source>
</evidence>
<feature type="disulfide bond" evidence="14">
    <location>
        <begin position="50"/>
        <end position="126"/>
    </location>
</feature>
<evidence type="ECO:0000256" key="2">
    <source>
        <dbReference type="ARBA" id="ARBA00002322"/>
    </source>
</evidence>
<feature type="binding site" evidence="12">
    <location>
        <position position="87"/>
    </location>
    <ligand>
        <name>Ca(2+)</name>
        <dbReference type="ChEBI" id="CHEBI:29108"/>
        <label>1</label>
    </ligand>
</feature>
<protein>
    <recommendedName>
        <fullName evidence="3 15">Peroxidase</fullName>
        <ecNumber evidence="3 15">1.11.1.7</ecNumber>
    </recommendedName>
</protein>
<evidence type="ECO:0000256" key="8">
    <source>
        <dbReference type="ARBA" id="ARBA00023004"/>
    </source>
</evidence>
<evidence type="ECO:0000313" key="17">
    <source>
        <dbReference type="EMBL" id="KAG0592722.1"/>
    </source>
</evidence>
<feature type="active site" description="Proton acceptor" evidence="11">
    <location>
        <position position="81"/>
    </location>
</feature>
<dbReference type="Gene3D" id="1.10.520.10">
    <property type="match status" value="1"/>
</dbReference>
<comment type="catalytic activity">
    <reaction evidence="1 15">
        <text>2 a phenolic donor + H2O2 = 2 a phenolic radical donor + 2 H2O</text>
        <dbReference type="Rhea" id="RHEA:56136"/>
        <dbReference type="ChEBI" id="CHEBI:15377"/>
        <dbReference type="ChEBI" id="CHEBI:16240"/>
        <dbReference type="ChEBI" id="CHEBI:139520"/>
        <dbReference type="ChEBI" id="CHEBI:139521"/>
        <dbReference type="EC" id="1.11.1.7"/>
    </reaction>
</comment>